<evidence type="ECO:0000313" key="5">
    <source>
        <dbReference type="Proteomes" id="UP000198953"/>
    </source>
</evidence>
<dbReference type="CDD" id="cd12797">
    <property type="entry name" value="M23_peptidase"/>
    <property type="match status" value="1"/>
</dbReference>
<protein>
    <submittedName>
        <fullName evidence="4">Peptidase family M23</fullName>
    </submittedName>
</protein>
<dbReference type="SUPFAM" id="SSF51261">
    <property type="entry name" value="Duplicated hybrid motif"/>
    <property type="match status" value="1"/>
</dbReference>
<keyword evidence="2" id="KW-0812">Transmembrane</keyword>
<feature type="domain" description="M23ase beta-sheet core" evidence="3">
    <location>
        <begin position="1"/>
        <end position="60"/>
    </location>
</feature>
<feature type="compositionally biased region" description="Polar residues" evidence="1">
    <location>
        <begin position="101"/>
        <end position="111"/>
    </location>
</feature>
<feature type="compositionally biased region" description="Basic residues" evidence="1">
    <location>
        <begin position="169"/>
        <end position="182"/>
    </location>
</feature>
<keyword evidence="2" id="KW-0472">Membrane</keyword>
<dbReference type="EMBL" id="FOBF01000010">
    <property type="protein sequence ID" value="SEM15619.1"/>
    <property type="molecule type" value="Genomic_DNA"/>
</dbReference>
<feature type="region of interest" description="Disordered" evidence="1">
    <location>
        <begin position="81"/>
        <end position="118"/>
    </location>
</feature>
<gene>
    <name evidence="4" type="ORF">SAMN05660976_04326</name>
</gene>
<dbReference type="AlphaFoldDB" id="A0A1H7W3E5"/>
<name>A0A1H7W3E5_9ACTN</name>
<feature type="transmembrane region" description="Helical" evidence="2">
    <location>
        <begin position="128"/>
        <end position="147"/>
    </location>
</feature>
<evidence type="ECO:0000313" key="4">
    <source>
        <dbReference type="EMBL" id="SEM15619.1"/>
    </source>
</evidence>
<dbReference type="STRING" id="46177.SAMN05660976_04326"/>
<proteinExistence type="predicted"/>
<feature type="compositionally biased region" description="Pro residues" evidence="1">
    <location>
        <begin position="82"/>
        <end position="95"/>
    </location>
</feature>
<sequence length="182" mass="19489">MVSIKHADDLRTTYLPLTPSVREGQPVAAGDRIGTVAEPTGHCQTSCLHWGLLDGPDYANPLMLLAHGDVRLLPYWSSPLEQAPPAPDRSQPPPHARPRDSPQSLSASQQGPRGRHLPSLTLSAATSAAPAIGAGALIAAALLLAALRRRRPRGGHHHTDSERLTSASGRHRRGVRRRTPKP</sequence>
<dbReference type="Pfam" id="PF01551">
    <property type="entry name" value="Peptidase_M23"/>
    <property type="match status" value="1"/>
</dbReference>
<dbReference type="InterPro" id="IPR011055">
    <property type="entry name" value="Dup_hybrid_motif"/>
</dbReference>
<organism evidence="4 5">
    <name type="scientific">Nonomuraea pusilla</name>
    <dbReference type="NCBI Taxonomy" id="46177"/>
    <lineage>
        <taxon>Bacteria</taxon>
        <taxon>Bacillati</taxon>
        <taxon>Actinomycetota</taxon>
        <taxon>Actinomycetes</taxon>
        <taxon>Streptosporangiales</taxon>
        <taxon>Streptosporangiaceae</taxon>
        <taxon>Nonomuraea</taxon>
    </lineage>
</organism>
<reference evidence="4 5" key="1">
    <citation type="submission" date="2016-10" db="EMBL/GenBank/DDBJ databases">
        <authorList>
            <person name="de Groot N.N."/>
        </authorList>
    </citation>
    <scope>NUCLEOTIDE SEQUENCE [LARGE SCALE GENOMIC DNA]</scope>
    <source>
        <strain evidence="4 5">DSM 43357</strain>
    </source>
</reference>
<dbReference type="Gene3D" id="2.70.70.10">
    <property type="entry name" value="Glucose Permease (Domain IIA)"/>
    <property type="match status" value="1"/>
</dbReference>
<keyword evidence="5" id="KW-1185">Reference proteome</keyword>
<feature type="region of interest" description="Disordered" evidence="1">
    <location>
        <begin position="151"/>
        <end position="182"/>
    </location>
</feature>
<evidence type="ECO:0000259" key="3">
    <source>
        <dbReference type="Pfam" id="PF01551"/>
    </source>
</evidence>
<keyword evidence="2" id="KW-1133">Transmembrane helix</keyword>
<evidence type="ECO:0000256" key="1">
    <source>
        <dbReference type="SAM" id="MobiDB-lite"/>
    </source>
</evidence>
<dbReference type="InterPro" id="IPR016047">
    <property type="entry name" value="M23ase_b-sheet_dom"/>
</dbReference>
<dbReference type="Proteomes" id="UP000198953">
    <property type="component" value="Unassembled WGS sequence"/>
</dbReference>
<accession>A0A1H7W3E5</accession>
<evidence type="ECO:0000256" key="2">
    <source>
        <dbReference type="SAM" id="Phobius"/>
    </source>
</evidence>